<reference evidence="7" key="1">
    <citation type="submission" date="2025-08" db="UniProtKB">
        <authorList>
            <consortium name="Ensembl"/>
        </authorList>
    </citation>
    <scope>IDENTIFICATION</scope>
</reference>
<dbReference type="SMART" id="SM00365">
    <property type="entry name" value="LRR_SD22"/>
    <property type="match status" value="4"/>
</dbReference>
<accession>S4RIN5</accession>
<dbReference type="OMA" id="CNYATHL"/>
<evidence type="ECO:0000256" key="4">
    <source>
        <dbReference type="ARBA" id="ARBA00023069"/>
    </source>
</evidence>
<dbReference type="HOGENOM" id="CLU_516361_0_0_1"/>
<dbReference type="STRING" id="7757.ENSPMAP00000005067"/>
<dbReference type="GeneTree" id="ENSGT00940000158583"/>
<dbReference type="InterPro" id="IPR032675">
    <property type="entry name" value="LRR_dom_sf"/>
</dbReference>
<dbReference type="PANTHER" id="PTHR45973:SF9">
    <property type="entry name" value="LEUCINE-RICH REPEAT-CONTAINING PROTEIN 46"/>
    <property type="match status" value="1"/>
</dbReference>
<feature type="region of interest" description="Disordered" evidence="6">
    <location>
        <begin position="297"/>
        <end position="331"/>
    </location>
</feature>
<evidence type="ECO:0000256" key="1">
    <source>
        <dbReference type="ARBA" id="ARBA00004138"/>
    </source>
</evidence>
<evidence type="ECO:0000256" key="3">
    <source>
        <dbReference type="ARBA" id="ARBA00022737"/>
    </source>
</evidence>
<keyword evidence="5" id="KW-0966">Cell projection</keyword>
<keyword evidence="2" id="KW-0433">Leucine-rich repeat</keyword>
<evidence type="ECO:0000256" key="6">
    <source>
        <dbReference type="SAM" id="MobiDB-lite"/>
    </source>
</evidence>
<dbReference type="InterPro" id="IPR001611">
    <property type="entry name" value="Leu-rich_rpt"/>
</dbReference>
<comment type="subcellular location">
    <subcellularLocation>
        <location evidence="1">Cell projection</location>
        <location evidence="1">Cilium</location>
    </subcellularLocation>
</comment>
<keyword evidence="4" id="KW-0969">Cilium</keyword>
<keyword evidence="3" id="KW-0677">Repeat</keyword>
<evidence type="ECO:0000256" key="5">
    <source>
        <dbReference type="ARBA" id="ARBA00023273"/>
    </source>
</evidence>
<dbReference type="PANTHER" id="PTHR45973">
    <property type="entry name" value="PROTEIN PHOSPHATASE 1 REGULATORY SUBUNIT SDS22-RELATED"/>
    <property type="match status" value="1"/>
</dbReference>
<dbReference type="Pfam" id="PF12799">
    <property type="entry name" value="LRR_4"/>
    <property type="match status" value="1"/>
</dbReference>
<name>S4RIN5_PETMA</name>
<dbReference type="Ensembl" id="ENSPMAT00000005086.1">
    <property type="protein sequence ID" value="ENSPMAP00000005067.1"/>
    <property type="gene ID" value="ENSPMAG00000004613.1"/>
</dbReference>
<evidence type="ECO:0000313" key="7">
    <source>
        <dbReference type="Ensembl" id="ENSPMAP00000005067.1"/>
    </source>
</evidence>
<feature type="compositionally biased region" description="Polar residues" evidence="6">
    <location>
        <begin position="298"/>
        <end position="320"/>
    </location>
</feature>
<evidence type="ECO:0000256" key="2">
    <source>
        <dbReference type="ARBA" id="ARBA00022614"/>
    </source>
</evidence>
<organism evidence="7">
    <name type="scientific">Petromyzon marinus</name>
    <name type="common">Sea lamprey</name>
    <dbReference type="NCBI Taxonomy" id="7757"/>
    <lineage>
        <taxon>Eukaryota</taxon>
        <taxon>Metazoa</taxon>
        <taxon>Chordata</taxon>
        <taxon>Craniata</taxon>
        <taxon>Vertebrata</taxon>
        <taxon>Cyclostomata</taxon>
        <taxon>Hyperoartia</taxon>
        <taxon>Petromyzontiformes</taxon>
        <taxon>Petromyzontidae</taxon>
        <taxon>Petromyzon</taxon>
    </lineage>
</organism>
<sequence>MEDIIRELCACNGVPYERLAQEGPGVERLEIFFSGYPRMVGLSNFPNLTVLTLVNQDVRDIEGLHGCRLLRELWIAESHVTVIKGLEPCRELRKLYLYSNNIARIEGLESLPLLEVLWLNNNCIAAIENLHCLQHLKELNLADNQIEFIVSKGHSLDSNLELERLNLSGNKISCFKELTHLSRLPALTELSLQDPLYAPCSVSLLCNYATHLLYHLPQLRRLDTIDVSSRALKDLAESTVAKKMVYYGMRIHVEKRSLALRLEQLNEARAGLVCGLEDRLRRLHFVIKNSFKHVAQGTKMSGKSQSNSDSEFNSKPSNYEGQRDAGNKRPGKRVKLQVKLKALKDRVKYWCQKIHHDVDLAHAVAMRRCRDELEQAERRLAIELESGANVRFESCGPDHVCFTSCQELLLSRFCAWDFYACGATGVRVHAVTRVHNRALRQRFDEKVEALRDRDRELGISKHYHKLIEYLFCVWDPDGTEPNGDLLRVVEDGFPDAETYWDMGKDGAVTLANSLSLSEGPRIEALLQK</sequence>
<dbReference type="SUPFAM" id="SSF52075">
    <property type="entry name" value="Outer arm dynein light chain 1"/>
    <property type="match status" value="1"/>
</dbReference>
<dbReference type="AlphaFoldDB" id="S4RIN5"/>
<proteinExistence type="predicted"/>
<dbReference type="InterPro" id="IPR025875">
    <property type="entry name" value="Leu-rich_rpt_4"/>
</dbReference>
<dbReference type="InterPro" id="IPR050576">
    <property type="entry name" value="Cilia_flagella_integrity"/>
</dbReference>
<reference evidence="7" key="2">
    <citation type="submission" date="2025-09" db="UniProtKB">
        <authorList>
            <consortium name="Ensembl"/>
        </authorList>
    </citation>
    <scope>IDENTIFICATION</scope>
</reference>
<protein>
    <submittedName>
        <fullName evidence="7">Uncharacterized protein</fullName>
    </submittedName>
</protein>
<dbReference type="PROSITE" id="PS51450">
    <property type="entry name" value="LRR"/>
    <property type="match status" value="3"/>
</dbReference>
<dbReference type="Gene3D" id="3.80.10.10">
    <property type="entry name" value="Ribonuclease Inhibitor"/>
    <property type="match status" value="2"/>
</dbReference>